<dbReference type="VEuPathDB" id="FungiDB:PHYBLDRAFT_164581"/>
<accession>A0A162Y0V9</accession>
<feature type="transmembrane region" description="Helical" evidence="2">
    <location>
        <begin position="119"/>
        <end position="137"/>
    </location>
</feature>
<feature type="transmembrane region" description="Helical" evidence="2">
    <location>
        <begin position="89"/>
        <end position="112"/>
    </location>
</feature>
<dbReference type="EMBL" id="KV440974">
    <property type="protein sequence ID" value="OAD77685.1"/>
    <property type="molecule type" value="Genomic_DNA"/>
</dbReference>
<proteinExistence type="predicted"/>
<keyword evidence="2" id="KW-1133">Transmembrane helix</keyword>
<name>A0A162Y0V9_PHYB8</name>
<evidence type="ECO:0000256" key="1">
    <source>
        <dbReference type="SAM" id="MobiDB-lite"/>
    </source>
</evidence>
<dbReference type="Proteomes" id="UP000077315">
    <property type="component" value="Unassembled WGS sequence"/>
</dbReference>
<dbReference type="RefSeq" id="XP_018295725.1">
    <property type="nucleotide sequence ID" value="XM_018435038.1"/>
</dbReference>
<evidence type="ECO:0000256" key="2">
    <source>
        <dbReference type="SAM" id="Phobius"/>
    </source>
</evidence>
<keyword evidence="2" id="KW-0472">Membrane</keyword>
<feature type="transmembrane region" description="Helical" evidence="2">
    <location>
        <begin position="195"/>
        <end position="216"/>
    </location>
</feature>
<reference evidence="4" key="1">
    <citation type="submission" date="2015-06" db="EMBL/GenBank/DDBJ databases">
        <title>Expansion of signal transduction pathways in fungi by whole-genome duplication.</title>
        <authorList>
            <consortium name="DOE Joint Genome Institute"/>
            <person name="Corrochano L.M."/>
            <person name="Kuo A."/>
            <person name="Marcet-Houben M."/>
            <person name="Polaino S."/>
            <person name="Salamov A."/>
            <person name="Villalobos J.M."/>
            <person name="Alvarez M.I."/>
            <person name="Avalos J."/>
            <person name="Benito E.P."/>
            <person name="Benoit I."/>
            <person name="Burger G."/>
            <person name="Camino L.P."/>
            <person name="Canovas D."/>
            <person name="Cerda-Olmedo E."/>
            <person name="Cheng J.-F."/>
            <person name="Dominguez A."/>
            <person name="Elias M."/>
            <person name="Eslava A.P."/>
            <person name="Glaser F."/>
            <person name="Grimwood J."/>
            <person name="Gutierrez G."/>
            <person name="Heitman J."/>
            <person name="Henrissat B."/>
            <person name="Iturriaga E.A."/>
            <person name="Lang B.F."/>
            <person name="Lavin J.L."/>
            <person name="Lee S."/>
            <person name="Li W."/>
            <person name="Lindquist E."/>
            <person name="Lopez-Garcia S."/>
            <person name="Luque E.M."/>
            <person name="Marcos A.T."/>
            <person name="Martin J."/>
            <person name="McCluskey K."/>
            <person name="Medina H.R."/>
            <person name="Miralles-Duran A."/>
            <person name="Miyazaki A."/>
            <person name="Munoz-Torres E."/>
            <person name="Oguiza J.A."/>
            <person name="Ohm R."/>
            <person name="Olmedo M."/>
            <person name="Orejas M."/>
            <person name="Ortiz-Castellanos L."/>
            <person name="Pisabarro A.G."/>
            <person name="Rodriguez-Romero J."/>
            <person name="Ruiz-Herrera J."/>
            <person name="Ruiz-Vazquez R."/>
            <person name="Sanz C."/>
            <person name="Schackwitz W."/>
            <person name="Schmutz J."/>
            <person name="Shahriari M."/>
            <person name="Shelest E."/>
            <person name="Silva-Franco F."/>
            <person name="Soanes D."/>
            <person name="Syed K."/>
            <person name="Tagua V.G."/>
            <person name="Talbot N.J."/>
            <person name="Thon M."/>
            <person name="De vries R.P."/>
            <person name="Wiebenga A."/>
            <person name="Yadav J.S."/>
            <person name="Braun E.L."/>
            <person name="Baker S."/>
            <person name="Garre V."/>
            <person name="Horwitz B."/>
            <person name="Torres-Martinez S."/>
            <person name="Idnurm A."/>
            <person name="Herrera-Estrella A."/>
            <person name="Gabaldon T."/>
            <person name="Grigoriev I.V."/>
        </authorList>
    </citation>
    <scope>NUCLEOTIDE SEQUENCE [LARGE SCALE GENOMIC DNA]</scope>
    <source>
        <strain evidence="4">NRRL 1555(-)</strain>
    </source>
</reference>
<evidence type="ECO:0000313" key="3">
    <source>
        <dbReference type="EMBL" id="OAD77685.1"/>
    </source>
</evidence>
<feature type="transmembrane region" description="Helical" evidence="2">
    <location>
        <begin position="170"/>
        <end position="189"/>
    </location>
</feature>
<dbReference type="AlphaFoldDB" id="A0A162Y0V9"/>
<keyword evidence="4" id="KW-1185">Reference proteome</keyword>
<dbReference type="STRING" id="763407.A0A162Y0V9"/>
<sequence length="330" mass="37925">MQIPVPFDTLRQGIEQPIVIRSAATSVAIFIGWYLFWHFSGYIKTIRQRAYVLSLLSSFTTTIASFPLVWDVIRNNGDFQVLMLPERQWPIAVTTFFLTFLTLDLVIGSVLYRSKIELLTGWIHHIVYFGTLIWVIQHKYCSAFVTMCVLEAPTFLLALGSINKRLRHDYLFAATFVTSRIVFHAYMIYNAYVFLPYGHIGGTLFAFFPLHCYWFYGFIKQQQRIRSQPKKGNKESSDKMVSTPAADQKKQHVSPCTVSRTKHQSKTGVSVQYSISKNSSVIDRLALRLPETLQRELRLRYGNGIPYLGGTNVYTNHEHTNHEPSVVSVH</sequence>
<dbReference type="InParanoid" id="A0A162Y0V9"/>
<evidence type="ECO:0008006" key="5">
    <source>
        <dbReference type="Google" id="ProtNLM"/>
    </source>
</evidence>
<feature type="region of interest" description="Disordered" evidence="1">
    <location>
        <begin position="227"/>
        <end position="263"/>
    </location>
</feature>
<dbReference type="OrthoDB" id="341353at2759"/>
<gene>
    <name evidence="3" type="ORF">PHYBLDRAFT_164581</name>
</gene>
<feature type="transmembrane region" description="Helical" evidence="2">
    <location>
        <begin position="143"/>
        <end position="163"/>
    </location>
</feature>
<keyword evidence="2" id="KW-0812">Transmembrane</keyword>
<protein>
    <recommendedName>
        <fullName evidence="5">TLC domain-containing protein</fullName>
    </recommendedName>
</protein>
<feature type="transmembrane region" description="Helical" evidence="2">
    <location>
        <begin position="18"/>
        <end position="37"/>
    </location>
</feature>
<organism evidence="3 4">
    <name type="scientific">Phycomyces blakesleeanus (strain ATCC 8743b / DSM 1359 / FGSC 10004 / NBRC 33097 / NRRL 1555)</name>
    <dbReference type="NCBI Taxonomy" id="763407"/>
    <lineage>
        <taxon>Eukaryota</taxon>
        <taxon>Fungi</taxon>
        <taxon>Fungi incertae sedis</taxon>
        <taxon>Mucoromycota</taxon>
        <taxon>Mucoromycotina</taxon>
        <taxon>Mucoromycetes</taxon>
        <taxon>Mucorales</taxon>
        <taxon>Phycomycetaceae</taxon>
        <taxon>Phycomyces</taxon>
    </lineage>
</organism>
<dbReference type="GeneID" id="28995944"/>
<evidence type="ECO:0000313" key="4">
    <source>
        <dbReference type="Proteomes" id="UP000077315"/>
    </source>
</evidence>
<feature type="transmembrane region" description="Helical" evidence="2">
    <location>
        <begin position="49"/>
        <end position="69"/>
    </location>
</feature>